<dbReference type="InterPro" id="IPR008906">
    <property type="entry name" value="HATC_C_dom"/>
</dbReference>
<dbReference type="InterPro" id="IPR025398">
    <property type="entry name" value="DUF4371"/>
</dbReference>
<proteinExistence type="predicted"/>
<dbReference type="InterPro" id="IPR055298">
    <property type="entry name" value="AtLOH3-like"/>
</dbReference>
<dbReference type="SUPFAM" id="SSF53098">
    <property type="entry name" value="Ribonuclease H-like"/>
    <property type="match status" value="1"/>
</dbReference>
<dbReference type="InterPro" id="IPR006580">
    <property type="entry name" value="Znf_TTF"/>
</dbReference>
<dbReference type="GO" id="GO:0046983">
    <property type="term" value="F:protein dimerization activity"/>
    <property type="evidence" value="ECO:0007669"/>
    <property type="project" value="InterPro"/>
</dbReference>
<organism evidence="3 4">
    <name type="scientific">Linum trigynum</name>
    <dbReference type="NCBI Taxonomy" id="586398"/>
    <lineage>
        <taxon>Eukaryota</taxon>
        <taxon>Viridiplantae</taxon>
        <taxon>Streptophyta</taxon>
        <taxon>Embryophyta</taxon>
        <taxon>Tracheophyta</taxon>
        <taxon>Spermatophyta</taxon>
        <taxon>Magnoliopsida</taxon>
        <taxon>eudicotyledons</taxon>
        <taxon>Gunneridae</taxon>
        <taxon>Pentapetalae</taxon>
        <taxon>rosids</taxon>
        <taxon>fabids</taxon>
        <taxon>Malpighiales</taxon>
        <taxon>Linaceae</taxon>
        <taxon>Linum</taxon>
    </lineage>
</organism>
<dbReference type="AlphaFoldDB" id="A0AAV2CT46"/>
<dbReference type="SMART" id="SM00597">
    <property type="entry name" value="ZnF_TTF"/>
    <property type="match status" value="1"/>
</dbReference>
<evidence type="ECO:0000313" key="4">
    <source>
        <dbReference type="Proteomes" id="UP001497516"/>
    </source>
</evidence>
<dbReference type="Proteomes" id="UP001497516">
    <property type="component" value="Chromosome 10"/>
</dbReference>
<evidence type="ECO:0000259" key="2">
    <source>
        <dbReference type="SMART" id="SM00597"/>
    </source>
</evidence>
<name>A0AAV2CT46_9ROSI</name>
<dbReference type="PANTHER" id="PTHR11697">
    <property type="entry name" value="GENERAL TRANSCRIPTION FACTOR 2-RELATED ZINC FINGER PROTEIN"/>
    <property type="match status" value="1"/>
</dbReference>
<feature type="compositionally biased region" description="Basic residues" evidence="1">
    <location>
        <begin position="1"/>
        <end position="10"/>
    </location>
</feature>
<feature type="region of interest" description="Disordered" evidence="1">
    <location>
        <begin position="1"/>
        <end position="40"/>
    </location>
</feature>
<evidence type="ECO:0000313" key="3">
    <source>
        <dbReference type="EMBL" id="CAL1359000.1"/>
    </source>
</evidence>
<dbReference type="PANTHER" id="PTHR11697:SF230">
    <property type="entry name" value="ZINC FINGER, MYM DOMAIN CONTAINING 1"/>
    <property type="match status" value="1"/>
</dbReference>
<feature type="domain" description="TTF-type" evidence="2">
    <location>
        <begin position="95"/>
        <end position="189"/>
    </location>
</feature>
<evidence type="ECO:0000256" key="1">
    <source>
        <dbReference type="SAM" id="MobiDB-lite"/>
    </source>
</evidence>
<dbReference type="Pfam" id="PF14291">
    <property type="entry name" value="DUF4371"/>
    <property type="match status" value="1"/>
</dbReference>
<keyword evidence="4" id="KW-1185">Reference proteome</keyword>
<dbReference type="EMBL" id="OZ034814">
    <property type="protein sequence ID" value="CAL1359000.1"/>
    <property type="molecule type" value="Genomic_DNA"/>
</dbReference>
<protein>
    <recommendedName>
        <fullName evidence="2">TTF-type domain-containing protein</fullName>
    </recommendedName>
</protein>
<sequence>MERYFAKKAKTTPVPNPVVPENNGASNIHPEPHESPSAATNQKVDLNSLQADPGLRLPVTSFHPNVHDEIRRAYLQKGPCQPRLHQFPFRDIGERKRRFNPSWYDKYSWIEYSVAKDVVYCLPCYLFRSEISNKGGSDAFVWEGFNSWNKNIGRLDTHVGGPNSPHNIASRNCEALMKQSQSIQVALYKQSNQAKKDYKICLEATVDCIIFLIRNGLALRGHDESDSSRNRGNFLELLDFHARGREAVQRVVLGNAPKNLQMTSPDIQKDIVHAIAFQTTKKILKDIGDDFFAILVDESHDVSIKEQMAIVLRYVDGQGCVVERFLGVSHVSNTRAVTLKKEIESMLIRHGLSLTRIRGQGYDGASNMKGEINGLKTLILEESSSAYYVHCFAHQLQLTLVVVAKNHGDVSCFFTTVGNLLNLVGGSCKRKDTIRESHAVKVADSLARGEAESGRGLNQEIGLKRPGDTRWGSHYGTLVNLTLMFTAVIDGLEVIRNEGTSEAKGEAVAMLTLIQTFEFAFILRMMTKVLAITNELSLALQRKDQDIVNAMTLVRTAKSKLQDMRDKGWDPLLNEVLSFCNKECLPIYDMNDTYVPLGRSRRNAQRITNLHHFQVELFYTVVDMQLQELNSRFDELNTELLCCVACLTPDNSFSAFKKQMLLKLATFYPRDFSDVDISCLDDQLDTYIYDMMSNEDFRELKGIADLSKKMVKTNKHRSYPLVYMLVKLALILPVATASVERAFFAMSYIKNKLRNRIGDAWMNDCLVGYIERDILDGLDKESILEYFQNMKTRRGSL</sequence>
<dbReference type="Pfam" id="PF05699">
    <property type="entry name" value="Dimer_Tnp_hAT"/>
    <property type="match status" value="1"/>
</dbReference>
<reference evidence="3 4" key="1">
    <citation type="submission" date="2024-04" db="EMBL/GenBank/DDBJ databases">
        <authorList>
            <person name="Fracassetti M."/>
        </authorList>
    </citation>
    <scope>NUCLEOTIDE SEQUENCE [LARGE SCALE GENOMIC DNA]</scope>
</reference>
<gene>
    <name evidence="3" type="ORF">LTRI10_LOCUS6519</name>
</gene>
<accession>A0AAV2CT46</accession>
<dbReference type="InterPro" id="IPR012337">
    <property type="entry name" value="RNaseH-like_sf"/>
</dbReference>